<dbReference type="InterPro" id="IPR027417">
    <property type="entry name" value="P-loop_NTPase"/>
</dbReference>
<reference evidence="11" key="2">
    <citation type="submission" date="2018-04" db="EMBL/GenBank/DDBJ databases">
        <title>Complete genome sequence of Sulfodiicoccus acidiphilus strain HS-1.</title>
        <authorList>
            <person name="Sakai H.D."/>
            <person name="Kurosawa N."/>
        </authorList>
    </citation>
    <scope>NUCLEOTIDE SEQUENCE [LARGE SCALE GENOMIC DNA]</scope>
    <source>
        <strain evidence="11">HS-1</strain>
    </source>
</reference>
<keyword evidence="3 8" id="KW-0067">ATP-binding</keyword>
<dbReference type="InterPro" id="IPR019591">
    <property type="entry name" value="Mrp/NBP35_ATP-bd"/>
</dbReference>
<evidence type="ECO:0000313" key="11">
    <source>
        <dbReference type="Proteomes" id="UP000276741"/>
    </source>
</evidence>
<evidence type="ECO:0000256" key="2">
    <source>
        <dbReference type="ARBA" id="ARBA00022741"/>
    </source>
</evidence>
<feature type="binding site" evidence="8">
    <location>
        <begin position="50"/>
        <end position="57"/>
    </location>
    <ligand>
        <name>ATP</name>
        <dbReference type="ChEBI" id="CHEBI:30616"/>
    </ligand>
</feature>
<dbReference type="EMBL" id="AP018553">
    <property type="protein sequence ID" value="BBD72490.1"/>
    <property type="molecule type" value="Genomic_DNA"/>
</dbReference>
<dbReference type="Proteomes" id="UP000616143">
    <property type="component" value="Unassembled WGS sequence"/>
</dbReference>
<dbReference type="KEGG" id="sacd:HS1genome_0879"/>
<reference evidence="9" key="3">
    <citation type="journal article" date="2019" name="BMC Res. Notes">
        <title>Complete genome sequence of the Sulfodiicoccus acidiphilus strain HS-1T, the first crenarchaeon that lacks polB3, isolated from an acidic hot spring in Ohwaku-dani, Hakone, Japan.</title>
        <authorList>
            <person name="Sakai H.D."/>
            <person name="Kurosawa N."/>
        </authorList>
    </citation>
    <scope>NUCLEOTIDE SEQUENCE</scope>
    <source>
        <strain evidence="9">HS-1</strain>
    </source>
</reference>
<accession>A0A348B2T8</accession>
<evidence type="ECO:0000256" key="6">
    <source>
        <dbReference type="ARBA" id="ARBA00058094"/>
    </source>
</evidence>
<dbReference type="GO" id="GO:0140663">
    <property type="term" value="F:ATP-dependent FeS chaperone activity"/>
    <property type="evidence" value="ECO:0007669"/>
    <property type="project" value="InterPro"/>
</dbReference>
<dbReference type="GO" id="GO:0016226">
    <property type="term" value="P:iron-sulfur cluster assembly"/>
    <property type="evidence" value="ECO:0007669"/>
    <property type="project" value="InterPro"/>
</dbReference>
<dbReference type="SUPFAM" id="SSF52540">
    <property type="entry name" value="P-loop containing nucleoside triphosphate hydrolases"/>
    <property type="match status" value="1"/>
</dbReference>
<dbReference type="GeneID" id="38666385"/>
<evidence type="ECO:0000256" key="7">
    <source>
        <dbReference type="ARBA" id="ARBA00074706"/>
    </source>
</evidence>
<dbReference type="GO" id="GO:0016887">
    <property type="term" value="F:ATP hydrolysis activity"/>
    <property type="evidence" value="ECO:0007669"/>
    <property type="project" value="UniProtKB-UniRule"/>
</dbReference>
<dbReference type="PANTHER" id="PTHR23264:SF19">
    <property type="entry name" value="CYTOSOLIC FE-S CLUSTER ASSEMBLY FACTOR NUBP2"/>
    <property type="match status" value="1"/>
</dbReference>
<dbReference type="InterPro" id="IPR033756">
    <property type="entry name" value="YlxH/NBP35"/>
</dbReference>
<dbReference type="GO" id="GO:0051536">
    <property type="term" value="F:iron-sulfur cluster binding"/>
    <property type="evidence" value="ECO:0007669"/>
    <property type="project" value="UniProtKB-UniRule"/>
</dbReference>
<keyword evidence="5 8" id="KW-0411">Iron-sulfur</keyword>
<dbReference type="HAMAP" id="MF_02040">
    <property type="entry name" value="Mrp_NBP35"/>
    <property type="match status" value="1"/>
</dbReference>
<dbReference type="PANTHER" id="PTHR23264">
    <property type="entry name" value="NUCLEOTIDE-BINDING PROTEIN NBP35 YEAST -RELATED"/>
    <property type="match status" value="1"/>
</dbReference>
<dbReference type="CDD" id="cd02037">
    <property type="entry name" value="Mrp_NBP35"/>
    <property type="match status" value="1"/>
</dbReference>
<dbReference type="FunFam" id="3.40.50.300:FF:001119">
    <property type="entry name" value="Iron-sulfur cluster carrier protein"/>
    <property type="match status" value="1"/>
</dbReference>
<dbReference type="EMBL" id="BMQS01000011">
    <property type="protein sequence ID" value="GGT96749.1"/>
    <property type="molecule type" value="Genomic_DNA"/>
</dbReference>
<dbReference type="Pfam" id="PF10609">
    <property type="entry name" value="ParA"/>
    <property type="match status" value="1"/>
</dbReference>
<dbReference type="AlphaFoldDB" id="A0A348B2T8"/>
<reference evidence="10" key="1">
    <citation type="journal article" date="2014" name="Int. J. Syst. Evol. Microbiol.">
        <title>Complete genome sequence of Corynebacterium casei LMG S-19264T (=DSM 44701T), isolated from a smear-ripened cheese.</title>
        <authorList>
            <consortium name="US DOE Joint Genome Institute (JGI-PGF)"/>
            <person name="Walter F."/>
            <person name="Albersmeier A."/>
            <person name="Kalinowski J."/>
            <person name="Ruckert C."/>
        </authorList>
    </citation>
    <scope>NUCLEOTIDE SEQUENCE</scope>
    <source>
        <strain evidence="10">JCM 31740</strain>
    </source>
</reference>
<evidence type="ECO:0000313" key="10">
    <source>
        <dbReference type="EMBL" id="GGT96749.1"/>
    </source>
</evidence>
<reference evidence="10" key="4">
    <citation type="submission" date="2020-09" db="EMBL/GenBank/DDBJ databases">
        <authorList>
            <person name="Sun Q."/>
            <person name="Ohkuma M."/>
        </authorList>
    </citation>
    <scope>NUCLEOTIDE SEQUENCE</scope>
    <source>
        <strain evidence="10">JCM 31740</strain>
    </source>
</reference>
<comment type="subunit">
    <text evidence="8">Homodimer.</text>
</comment>
<dbReference type="Proteomes" id="UP000276741">
    <property type="component" value="Chromosome"/>
</dbReference>
<evidence type="ECO:0000256" key="3">
    <source>
        <dbReference type="ARBA" id="ARBA00022840"/>
    </source>
</evidence>
<gene>
    <name evidence="10" type="ORF">GCM10007116_12800</name>
    <name evidence="9" type="ORF">HS1genome_0879</name>
</gene>
<evidence type="ECO:0000313" key="9">
    <source>
        <dbReference type="EMBL" id="BBD72490.1"/>
    </source>
</evidence>
<keyword evidence="1 8" id="KW-0479">Metal-binding</keyword>
<keyword evidence="11" id="KW-1185">Reference proteome</keyword>
<keyword evidence="8" id="KW-0378">Hydrolase</keyword>
<dbReference type="GO" id="GO:0005524">
    <property type="term" value="F:ATP binding"/>
    <property type="evidence" value="ECO:0007669"/>
    <property type="project" value="UniProtKB-UniRule"/>
</dbReference>
<evidence type="ECO:0000256" key="8">
    <source>
        <dbReference type="HAMAP-Rule" id="MF_02040"/>
    </source>
</evidence>
<name>A0A348B2T8_9CREN</name>
<proteinExistence type="inferred from homology"/>
<organism evidence="9 11">
    <name type="scientific">Sulfodiicoccus acidiphilus</name>
    <dbReference type="NCBI Taxonomy" id="1670455"/>
    <lineage>
        <taxon>Archaea</taxon>
        <taxon>Thermoproteota</taxon>
        <taxon>Thermoprotei</taxon>
        <taxon>Sulfolobales</taxon>
        <taxon>Sulfolobaceae</taxon>
        <taxon>Sulfodiicoccus</taxon>
    </lineage>
</organism>
<dbReference type="OrthoDB" id="8297at2157"/>
<comment type="similarity">
    <text evidence="8">Belongs to the Mrp/NBP35 ATP-binding proteins family.</text>
</comment>
<dbReference type="RefSeq" id="WP_126449787.1">
    <property type="nucleotide sequence ID" value="NZ_AP018553.1"/>
</dbReference>
<comment type="function">
    <text evidence="6 8">Binds and transfers iron-sulfur (Fe-S) clusters to target apoproteins. Can hydrolyze ATP.</text>
</comment>
<dbReference type="PROSITE" id="PS01215">
    <property type="entry name" value="MRP"/>
    <property type="match status" value="1"/>
</dbReference>
<sequence length="294" mass="31467">MSSNNPFRIDGNVKRPPRDLRKVAPQVPAVDLQIQQRMSKVKHKVAVISGKGGVGKSFVSSNLAMALAAQGKSVGLVDVDFHGPSAPKMLGVRGQALVADENGIVPVQGPFGVKVVSIDFLLPKDDTPVVWRGAIKHTAIKQFLGDVNWGELDYLIVDMPPGTGDEALSVAQLVPNITGFVVVTIPSEVSTLAVRRSITFARTVNVKILGVIENMSYFMCPTDGSTHYIFGENKGRRMAEEMGVQLLGQIPIDPEISAANDVGEPFFSKHPTSSTSKVFLSIAEGLIKAVEGKP</sequence>
<evidence type="ECO:0000256" key="1">
    <source>
        <dbReference type="ARBA" id="ARBA00022723"/>
    </source>
</evidence>
<dbReference type="GO" id="GO:0005829">
    <property type="term" value="C:cytosol"/>
    <property type="evidence" value="ECO:0007669"/>
    <property type="project" value="TreeGrafter"/>
</dbReference>
<evidence type="ECO:0000256" key="4">
    <source>
        <dbReference type="ARBA" id="ARBA00023004"/>
    </source>
</evidence>
<dbReference type="GO" id="GO:0046872">
    <property type="term" value="F:metal ion binding"/>
    <property type="evidence" value="ECO:0007669"/>
    <property type="project" value="UniProtKB-KW"/>
</dbReference>
<keyword evidence="2 8" id="KW-0547">Nucleotide-binding</keyword>
<dbReference type="Gene3D" id="3.40.50.300">
    <property type="entry name" value="P-loop containing nucleotide triphosphate hydrolases"/>
    <property type="match status" value="1"/>
</dbReference>
<dbReference type="InterPro" id="IPR000808">
    <property type="entry name" value="Mrp-like_CS"/>
</dbReference>
<protein>
    <recommendedName>
        <fullName evidence="7 8">Iron-sulfur cluster carrier protein</fullName>
    </recommendedName>
</protein>
<keyword evidence="4 8" id="KW-0408">Iron</keyword>
<evidence type="ECO:0000256" key="5">
    <source>
        <dbReference type="ARBA" id="ARBA00023014"/>
    </source>
</evidence>